<gene>
    <name evidence="12" type="primary">MTC6</name>
    <name evidence="12" type="ORF">PRK78_002653</name>
</gene>
<dbReference type="PANTHER" id="PTHR35518:SF2">
    <property type="entry name" value="MAINTENANCE OF TELOMERE CAPPING PROTEIN 6"/>
    <property type="match status" value="1"/>
</dbReference>
<dbReference type="PANTHER" id="PTHR35518">
    <property type="entry name" value="MAINTENANCE OF TELOMOERE CAPPING"/>
    <property type="match status" value="1"/>
</dbReference>
<feature type="transmembrane region" description="Helical" evidence="10">
    <location>
        <begin position="593"/>
        <end position="615"/>
    </location>
</feature>
<dbReference type="SUPFAM" id="SSF56436">
    <property type="entry name" value="C-type lectin-like"/>
    <property type="match status" value="1"/>
</dbReference>
<dbReference type="InterPro" id="IPR051008">
    <property type="entry name" value="Telomere_Capping_Maintenance"/>
</dbReference>
<evidence type="ECO:0000256" key="1">
    <source>
        <dbReference type="ARBA" id="ARBA00004479"/>
    </source>
</evidence>
<name>A0AAF0II16_9EURO</name>
<keyword evidence="2 10" id="KW-0812">Transmembrane</keyword>
<dbReference type="GO" id="GO:0016020">
    <property type="term" value="C:membrane"/>
    <property type="evidence" value="ECO:0007669"/>
    <property type="project" value="UniProtKB-SubCell"/>
</dbReference>
<sequence>MGSFIPSNSSRLRPPWTTVQLSQRDVSLDVPINFLTQPAVSLSAACFGAKVYDEEAAKRCVSNLLSVGYRRLHVDLYWSTERRQWSICPVTIPAHAIEAVVHPTSSLSSVPRATLSKRLMSTLKSLRCLALNAKQQINSRPVRENLHNLCFRQPAISPSTEPHGASIVGRTDIPTRKGPFGTVLYQLGPYSCSASVDITGLMRVVADYFRSTENTLNAHLTYLIFNVHAASSLGTAEGRERAPTEDQLSSPSESLSAAVQNTLGTYLYSPAELESDRRDLNKSWYSVAPSMRPVTGYFTIHGNANSYQETPDGWPTEGYVELSKARRLLLGWGTIDPQMKAYNLSEDSHVVFSTESISAFVAVTKDRNNTIKNECFYSSNTTDVGHVRTWVSDEIPDANSLAQLSRSAEQMVSCGVSPFVNHTLLNVTADQDIEPYRNVSLSSIWSWVNGEPQNSTKGAISDGYRCSVMDLSLSGRWRATNCTDRLYAACRIGNSPFEWTLSNESVAYTLAGGTCPRNSTFAVPRTALENTYLYKFLLKEAKRVVDPSSEGTENRNIWIDFNSFDVPTCWVSGGPKAQCPYEIDESAIERRNILVPSIAAIIILIITALTLFVKCNANRRNSRRRRVIEGWEYEGVPS</sequence>
<keyword evidence="5 10" id="KW-0472">Membrane</keyword>
<dbReference type="InterPro" id="IPR057530">
    <property type="entry name" value="TIM-barrel_MTC6"/>
</dbReference>
<proteinExistence type="inferred from homology"/>
<dbReference type="CDD" id="cd00037">
    <property type="entry name" value="CLECT"/>
    <property type="match status" value="1"/>
</dbReference>
<evidence type="ECO:0000313" key="12">
    <source>
        <dbReference type="EMBL" id="WEW57191.1"/>
    </source>
</evidence>
<evidence type="ECO:0000259" key="11">
    <source>
        <dbReference type="Pfam" id="PF25506"/>
    </source>
</evidence>
<dbReference type="EMBL" id="CP120628">
    <property type="protein sequence ID" value="WEW57191.1"/>
    <property type="molecule type" value="Genomic_DNA"/>
</dbReference>
<evidence type="ECO:0000256" key="5">
    <source>
        <dbReference type="ARBA" id="ARBA00023136"/>
    </source>
</evidence>
<evidence type="ECO:0000256" key="4">
    <source>
        <dbReference type="ARBA" id="ARBA00022989"/>
    </source>
</evidence>
<comment type="subcellular location">
    <subcellularLocation>
        <location evidence="1">Membrane</location>
        <topology evidence="1">Single-pass type I membrane protein</topology>
    </subcellularLocation>
</comment>
<accession>A0AAF0II16</accession>
<dbReference type="Pfam" id="PF25506">
    <property type="entry name" value="TIM-barrel_MTC6"/>
    <property type="match status" value="1"/>
</dbReference>
<dbReference type="InterPro" id="IPR016187">
    <property type="entry name" value="CTDL_fold"/>
</dbReference>
<dbReference type="AlphaFoldDB" id="A0AAF0II16"/>
<keyword evidence="3" id="KW-0732">Signal</keyword>
<evidence type="ECO:0000256" key="3">
    <source>
        <dbReference type="ARBA" id="ARBA00022729"/>
    </source>
</evidence>
<organism evidence="12 13">
    <name type="scientific">Emydomyces testavorans</name>
    <dbReference type="NCBI Taxonomy" id="2070801"/>
    <lineage>
        <taxon>Eukaryota</taxon>
        <taxon>Fungi</taxon>
        <taxon>Dikarya</taxon>
        <taxon>Ascomycota</taxon>
        <taxon>Pezizomycotina</taxon>
        <taxon>Eurotiomycetes</taxon>
        <taxon>Eurotiomycetidae</taxon>
        <taxon>Onygenales</taxon>
        <taxon>Nannizziopsiaceae</taxon>
        <taxon>Emydomyces</taxon>
    </lineage>
</organism>
<evidence type="ECO:0000256" key="9">
    <source>
        <dbReference type="ARBA" id="ARBA00039865"/>
    </source>
</evidence>
<reference evidence="12" key="1">
    <citation type="submission" date="2023-03" db="EMBL/GenBank/DDBJ databases">
        <title>Emydomyces testavorans Genome Sequence.</title>
        <authorList>
            <person name="Hoyer L."/>
        </authorList>
    </citation>
    <scope>NUCLEOTIDE SEQUENCE</scope>
    <source>
        <strain evidence="12">16-2883</strain>
    </source>
</reference>
<evidence type="ECO:0000256" key="6">
    <source>
        <dbReference type="ARBA" id="ARBA00023180"/>
    </source>
</evidence>
<evidence type="ECO:0000313" key="13">
    <source>
        <dbReference type="Proteomes" id="UP001219355"/>
    </source>
</evidence>
<evidence type="ECO:0000256" key="2">
    <source>
        <dbReference type="ARBA" id="ARBA00022692"/>
    </source>
</evidence>
<evidence type="ECO:0000256" key="8">
    <source>
        <dbReference type="ARBA" id="ARBA00038159"/>
    </source>
</evidence>
<keyword evidence="6" id="KW-0325">Glycoprotein</keyword>
<keyword evidence="4 10" id="KW-1133">Transmembrane helix</keyword>
<feature type="domain" description="MTC6 partial TIM-barrel" evidence="11">
    <location>
        <begin position="19"/>
        <end position="442"/>
    </location>
</feature>
<evidence type="ECO:0000256" key="7">
    <source>
        <dbReference type="ARBA" id="ARBA00037703"/>
    </source>
</evidence>
<comment type="function">
    <text evidence="7">May be involved in telomere capping.</text>
</comment>
<comment type="similarity">
    <text evidence="8">Belongs to the MTC6 family.</text>
</comment>
<protein>
    <recommendedName>
        <fullName evidence="9">Maintenance of telomere capping protein 6</fullName>
    </recommendedName>
</protein>
<keyword evidence="13" id="KW-1185">Reference proteome</keyword>
<evidence type="ECO:0000256" key="10">
    <source>
        <dbReference type="SAM" id="Phobius"/>
    </source>
</evidence>
<dbReference type="Proteomes" id="UP001219355">
    <property type="component" value="Chromosome 2"/>
</dbReference>